<evidence type="ECO:0000313" key="1">
    <source>
        <dbReference type="Ensembl" id="ENSCATP00000041481.1"/>
    </source>
</evidence>
<dbReference type="STRING" id="9531.ENSCATP00000041481"/>
<reference evidence="1" key="2">
    <citation type="submission" date="2025-09" db="UniProtKB">
        <authorList>
            <consortium name="Ensembl"/>
        </authorList>
    </citation>
    <scope>IDENTIFICATION</scope>
</reference>
<accession>A0A2K5NVW3</accession>
<keyword evidence="2" id="KW-1185">Reference proteome</keyword>
<dbReference type="AlphaFoldDB" id="A0A2K5NVW3"/>
<organism evidence="1 2">
    <name type="scientific">Cercocebus atys</name>
    <name type="common">Sooty mangabey</name>
    <name type="synonym">Cercocebus torquatus atys</name>
    <dbReference type="NCBI Taxonomy" id="9531"/>
    <lineage>
        <taxon>Eukaryota</taxon>
        <taxon>Metazoa</taxon>
        <taxon>Chordata</taxon>
        <taxon>Craniata</taxon>
        <taxon>Vertebrata</taxon>
        <taxon>Euteleostomi</taxon>
        <taxon>Mammalia</taxon>
        <taxon>Eutheria</taxon>
        <taxon>Euarchontoglires</taxon>
        <taxon>Primates</taxon>
        <taxon>Haplorrhini</taxon>
        <taxon>Catarrhini</taxon>
        <taxon>Cercopithecidae</taxon>
        <taxon>Cercopithecinae</taxon>
        <taxon>Cercocebus</taxon>
    </lineage>
</organism>
<proteinExistence type="predicted"/>
<sequence>IASTVVAVGLTIAAAGFADCYVLQAMKHMEPQVKQVFQSLPKSAFSGGYYRGG</sequence>
<dbReference type="Ensembl" id="ENSCATT00000065896.1">
    <property type="protein sequence ID" value="ENSCATP00000041481.1"/>
    <property type="gene ID" value="ENSCATG00000043413.1"/>
</dbReference>
<name>A0A2K5NVW3_CERAT</name>
<dbReference type="Proteomes" id="UP000233060">
    <property type="component" value="Unassembled WGS sequence"/>
</dbReference>
<protein>
    <submittedName>
        <fullName evidence="1">Uncharacterized protein</fullName>
    </submittedName>
</protein>
<dbReference type="Bgee" id="ENSCATG00000043413">
    <property type="expression patterns" value="Expressed in pituitary gland and 6 other cell types or tissues"/>
</dbReference>
<dbReference type="GeneTree" id="ENSGT00940000154384"/>
<dbReference type="OMA" id="YYRELWE"/>
<evidence type="ECO:0000313" key="2">
    <source>
        <dbReference type="Proteomes" id="UP000233060"/>
    </source>
</evidence>
<reference evidence="1" key="1">
    <citation type="submission" date="2025-08" db="UniProtKB">
        <authorList>
            <consortium name="Ensembl"/>
        </authorList>
    </citation>
    <scope>IDENTIFICATION</scope>
</reference>